<protein>
    <recommendedName>
        <fullName evidence="3">Tat (Twin-arginine translocation) pathway signal sequence</fullName>
    </recommendedName>
</protein>
<sequence length="180" mass="19838">MVQQTRRRFIGGVATAGAIFSSGCLGLVGLGNDSSDFDSPESVVDMYIDLLPTLYGDTDKWLKEAQPVFHPQSTFLDGDDDAFDWFRRDNETTSVEETATNTVDKNLTESQIRSLDLTTGIQGPVQDLLSADTALVDASYSLKATEIESPNDLADNEMRFFVATDEDQWKIIGIVSNIQQ</sequence>
<proteinExistence type="predicted"/>
<dbReference type="RefSeq" id="WP_267637910.1">
    <property type="nucleotide sequence ID" value="NZ_JAODIY010000011.1"/>
</dbReference>
<evidence type="ECO:0000313" key="1">
    <source>
        <dbReference type="EMBL" id="MFC7127451.1"/>
    </source>
</evidence>
<dbReference type="PROSITE" id="PS51257">
    <property type="entry name" value="PROKAR_LIPOPROTEIN"/>
    <property type="match status" value="1"/>
</dbReference>
<accession>A0ABD5X862</accession>
<comment type="caution">
    <text evidence="1">The sequence shown here is derived from an EMBL/GenBank/DDBJ whole genome shotgun (WGS) entry which is preliminary data.</text>
</comment>
<gene>
    <name evidence="1" type="ORF">ACFQJ7_15740</name>
</gene>
<organism evidence="1 2">
    <name type="scientific">Halovenus rubra</name>
    <dbReference type="NCBI Taxonomy" id="869890"/>
    <lineage>
        <taxon>Archaea</taxon>
        <taxon>Methanobacteriati</taxon>
        <taxon>Methanobacteriota</taxon>
        <taxon>Stenosarchaea group</taxon>
        <taxon>Halobacteria</taxon>
        <taxon>Halobacteriales</taxon>
        <taxon>Haloarculaceae</taxon>
        <taxon>Halovenus</taxon>
    </lineage>
</organism>
<name>A0ABD5X862_9EURY</name>
<evidence type="ECO:0008006" key="3">
    <source>
        <dbReference type="Google" id="ProtNLM"/>
    </source>
</evidence>
<reference evidence="1 2" key="1">
    <citation type="journal article" date="2014" name="Int. J. Syst. Evol. Microbiol.">
        <title>Complete genome sequence of Corynebacterium casei LMG S-19264T (=DSM 44701T), isolated from a smear-ripened cheese.</title>
        <authorList>
            <consortium name="US DOE Joint Genome Institute (JGI-PGF)"/>
            <person name="Walter F."/>
            <person name="Albersmeier A."/>
            <person name="Kalinowski J."/>
            <person name="Ruckert C."/>
        </authorList>
    </citation>
    <scope>NUCLEOTIDE SEQUENCE [LARGE SCALE GENOMIC DNA]</scope>
    <source>
        <strain evidence="1 2">CGMCC 4.7215</strain>
    </source>
</reference>
<dbReference type="Proteomes" id="UP001596414">
    <property type="component" value="Unassembled WGS sequence"/>
</dbReference>
<evidence type="ECO:0000313" key="2">
    <source>
        <dbReference type="Proteomes" id="UP001596414"/>
    </source>
</evidence>
<dbReference type="EMBL" id="JBHSZQ010000050">
    <property type="protein sequence ID" value="MFC7127451.1"/>
    <property type="molecule type" value="Genomic_DNA"/>
</dbReference>
<dbReference type="AlphaFoldDB" id="A0ABD5X862"/>